<gene>
    <name evidence="2" type="ORF">KJ970_15010</name>
</gene>
<feature type="signal peptide" evidence="1">
    <location>
        <begin position="1"/>
        <end position="24"/>
    </location>
</feature>
<sequence>MRILISVLLLALVFSGLPALPGHAQNLLNQPESVVYDAPRDRYLVSNYGDGSIVAIDAAHQQSYFNTSLTKIAGLHILNGILYVASSGEPDIALIGFDLETGERIASIWITDPGMLNGITSDDSGNLYVTDFYNSKIYKIRPDHSWSVFVDADLNMPNGIIFDAPNDRLLTVMQNEAGYPMKAIDIADSSVSVVMNTQIPSVDGITVDSGGSFYISSWYYSAVLRYDPALSGPPETFSTGHDGPADIYYDAVHDLIAVPNFYTNSVDFLPVDLTSVEGAVTPGTEIVFETGSNPFKNKAHFSYELKDAADVHIDIYNIAGRKRATLVDGVRAAGSHHASWNAELEPSGLYFYRLQVGERSRMGKLLLLR</sequence>
<dbReference type="Proteomes" id="UP000777784">
    <property type="component" value="Unassembled WGS sequence"/>
</dbReference>
<dbReference type="InterPro" id="IPR011042">
    <property type="entry name" value="6-blade_b-propeller_TolB-like"/>
</dbReference>
<comment type="caution">
    <text evidence="2">The sequence shown here is derived from an EMBL/GenBank/DDBJ whole genome shotgun (WGS) entry which is preliminary data.</text>
</comment>
<name>A0A948W7H1_UNCEI</name>
<dbReference type="Gene3D" id="2.120.10.30">
    <property type="entry name" value="TolB, C-terminal domain"/>
    <property type="match status" value="1"/>
</dbReference>
<dbReference type="Gene3D" id="2.60.40.4070">
    <property type="match status" value="1"/>
</dbReference>
<dbReference type="AlphaFoldDB" id="A0A948W7H1"/>
<reference evidence="2" key="1">
    <citation type="submission" date="2021-05" db="EMBL/GenBank/DDBJ databases">
        <title>Energy efficiency and biological interactions define the core microbiome of deep oligotrophic groundwater.</title>
        <authorList>
            <person name="Mehrshad M."/>
            <person name="Lopez-Fernandez M."/>
            <person name="Bell E."/>
            <person name="Bernier-Latmani R."/>
            <person name="Bertilsson S."/>
            <person name="Dopson M."/>
        </authorList>
    </citation>
    <scope>NUCLEOTIDE SEQUENCE</scope>
    <source>
        <strain evidence="2">Modern_marine.mb.64</strain>
    </source>
</reference>
<evidence type="ECO:0000256" key="1">
    <source>
        <dbReference type="SAM" id="SignalP"/>
    </source>
</evidence>
<feature type="chain" id="PRO_5036770041" evidence="1">
    <location>
        <begin position="25"/>
        <end position="369"/>
    </location>
</feature>
<dbReference type="InterPro" id="IPR026444">
    <property type="entry name" value="Secre_tail"/>
</dbReference>
<evidence type="ECO:0000313" key="2">
    <source>
        <dbReference type="EMBL" id="MBU2692230.1"/>
    </source>
</evidence>
<proteinExistence type="predicted"/>
<organism evidence="2 3">
    <name type="scientific">Eiseniibacteriota bacterium</name>
    <dbReference type="NCBI Taxonomy" id="2212470"/>
    <lineage>
        <taxon>Bacteria</taxon>
        <taxon>Candidatus Eiseniibacteriota</taxon>
    </lineage>
</organism>
<keyword evidence="1" id="KW-0732">Signal</keyword>
<dbReference type="NCBIfam" id="TIGR04183">
    <property type="entry name" value="Por_Secre_tail"/>
    <property type="match status" value="1"/>
</dbReference>
<evidence type="ECO:0000313" key="3">
    <source>
        <dbReference type="Proteomes" id="UP000777784"/>
    </source>
</evidence>
<dbReference type="SUPFAM" id="SSF63829">
    <property type="entry name" value="Calcium-dependent phosphotriesterase"/>
    <property type="match status" value="1"/>
</dbReference>
<protein>
    <submittedName>
        <fullName evidence="2">SMP-30/gluconolactonase/LRE family protein</fullName>
    </submittedName>
</protein>
<accession>A0A948W7H1</accession>
<dbReference type="EMBL" id="JAHJDP010000087">
    <property type="protein sequence ID" value="MBU2692230.1"/>
    <property type="molecule type" value="Genomic_DNA"/>
</dbReference>